<dbReference type="Proteomes" id="UP000216354">
    <property type="component" value="Unassembled WGS sequence"/>
</dbReference>
<evidence type="ECO:0000256" key="4">
    <source>
        <dbReference type="ARBA" id="ARBA00023004"/>
    </source>
</evidence>
<gene>
    <name evidence="8" type="ORF">CAL27_04530</name>
    <name evidence="7" type="ORF">CEG14_01890</name>
</gene>
<dbReference type="InterPro" id="IPR004574">
    <property type="entry name" value="Alkb"/>
</dbReference>
<comment type="caution">
    <text evidence="7">The sequence shown here is derived from an EMBL/GenBank/DDBJ whole genome shotgun (WGS) entry which is preliminary data.</text>
</comment>
<organism evidence="7 10">
    <name type="scientific">Bordetella genomosp. 1</name>
    <dbReference type="NCBI Taxonomy" id="1395607"/>
    <lineage>
        <taxon>Bacteria</taxon>
        <taxon>Pseudomonadati</taxon>
        <taxon>Pseudomonadota</taxon>
        <taxon>Betaproteobacteria</taxon>
        <taxon>Burkholderiales</taxon>
        <taxon>Alcaligenaceae</taxon>
        <taxon>Bordetella</taxon>
    </lineage>
</organism>
<dbReference type="Pfam" id="PF13532">
    <property type="entry name" value="2OG-FeII_Oxy_2"/>
    <property type="match status" value="1"/>
</dbReference>
<sequence length="227" mass="25139">MTFDLFESTLSGVTEPLGPRACILRGFALPFIDRVLPELEQVRAAAPFRHLVTPSGHTMSVAMTNCGRLGWVSDEHGYRYSARDPLSGRPWPALPAAMLALARAAAAACDFPDYEPDACLVNQYLPGSRLTLHQDRNERDLEAPIVSVSLGLPATFQFGGLKRSDPVTRVGLWHGDVAVWGGVDRMRFHGINTLKDGHHVLLGRQRLNFTFRVVLDRARRIQAQEAE</sequence>
<evidence type="ECO:0000313" key="10">
    <source>
        <dbReference type="Proteomes" id="UP000217005"/>
    </source>
</evidence>
<evidence type="ECO:0000313" key="8">
    <source>
        <dbReference type="EMBL" id="OZI68733.1"/>
    </source>
</evidence>
<feature type="domain" description="Fe2OG dioxygenase" evidence="6">
    <location>
        <begin position="115"/>
        <end position="215"/>
    </location>
</feature>
<accession>A0A261STX5</accession>
<keyword evidence="4 5" id="KW-0408">Iron</keyword>
<evidence type="ECO:0000256" key="3">
    <source>
        <dbReference type="ARBA" id="ARBA00023002"/>
    </source>
</evidence>
<evidence type="ECO:0000313" key="9">
    <source>
        <dbReference type="Proteomes" id="UP000216354"/>
    </source>
</evidence>
<dbReference type="EMBL" id="NEVL01000001">
    <property type="protein sequence ID" value="OZI40541.1"/>
    <property type="molecule type" value="Genomic_DNA"/>
</dbReference>
<keyword evidence="2 7" id="KW-0223">Dioxygenase</keyword>
<dbReference type="RefSeq" id="WP_094824659.1">
    <property type="nucleotide sequence ID" value="NZ_NEVL01000001.1"/>
</dbReference>
<dbReference type="NCBIfam" id="NF011930">
    <property type="entry name" value="PRK15401.1"/>
    <property type="match status" value="1"/>
</dbReference>
<proteinExistence type="predicted"/>
<dbReference type="GO" id="GO:0035515">
    <property type="term" value="F:oxidative RNA demethylase activity"/>
    <property type="evidence" value="ECO:0007669"/>
    <property type="project" value="TreeGrafter"/>
</dbReference>
<reference evidence="8 9" key="1">
    <citation type="submission" date="2017-05" db="EMBL/GenBank/DDBJ databases">
        <title>Complete and WGS of Bordetella genogroups.</title>
        <authorList>
            <person name="Spilker T."/>
            <person name="Lipuma J."/>
        </authorList>
    </citation>
    <scope>NUCLEOTIDE SEQUENCE [LARGE SCALE GENOMIC DNA]</scope>
    <source>
        <strain evidence="8 9">AU9795</strain>
    </source>
</reference>
<dbReference type="GO" id="GO:0005737">
    <property type="term" value="C:cytoplasm"/>
    <property type="evidence" value="ECO:0007669"/>
    <property type="project" value="TreeGrafter"/>
</dbReference>
<dbReference type="AlphaFoldDB" id="A0A261STX5"/>
<feature type="binding site" evidence="5">
    <location>
        <position position="133"/>
    </location>
    <ligand>
        <name>Fe cation</name>
        <dbReference type="ChEBI" id="CHEBI:24875"/>
        <note>catalytic</note>
    </ligand>
</feature>
<keyword evidence="3" id="KW-0560">Oxidoreductase</keyword>
<dbReference type="GO" id="GO:0035513">
    <property type="term" value="P:oxidative RNA demethylation"/>
    <property type="evidence" value="ECO:0007669"/>
    <property type="project" value="TreeGrafter"/>
</dbReference>
<dbReference type="GO" id="GO:0008198">
    <property type="term" value="F:ferrous iron binding"/>
    <property type="evidence" value="ECO:0007669"/>
    <property type="project" value="TreeGrafter"/>
</dbReference>
<dbReference type="Gene3D" id="2.60.120.590">
    <property type="entry name" value="Alpha-ketoglutarate-dependent dioxygenase AlkB-like"/>
    <property type="match status" value="1"/>
</dbReference>
<feature type="binding site" evidence="5">
    <location>
        <position position="135"/>
    </location>
    <ligand>
        <name>Fe cation</name>
        <dbReference type="ChEBI" id="CHEBI:24875"/>
        <note>catalytic</note>
    </ligand>
</feature>
<dbReference type="InterPro" id="IPR005123">
    <property type="entry name" value="Oxoglu/Fe-dep_dioxygenase_dom"/>
</dbReference>
<dbReference type="InterPro" id="IPR027450">
    <property type="entry name" value="AlkB-like"/>
</dbReference>
<dbReference type="InterPro" id="IPR037151">
    <property type="entry name" value="AlkB-like_sf"/>
</dbReference>
<comment type="cofactor">
    <cofactor evidence="5">
        <name>Fe(2+)</name>
        <dbReference type="ChEBI" id="CHEBI:29033"/>
    </cofactor>
    <text evidence="5">Binds 1 Fe(2+) ion per subunit.</text>
</comment>
<dbReference type="SUPFAM" id="SSF51197">
    <property type="entry name" value="Clavaminate synthase-like"/>
    <property type="match status" value="1"/>
</dbReference>
<feature type="binding site" evidence="5">
    <location>
        <position position="189"/>
    </location>
    <ligand>
        <name>Fe cation</name>
        <dbReference type="ChEBI" id="CHEBI:24875"/>
        <note>catalytic</note>
    </ligand>
</feature>
<evidence type="ECO:0000256" key="5">
    <source>
        <dbReference type="PIRSR" id="PIRSR604574-2"/>
    </source>
</evidence>
<dbReference type="PROSITE" id="PS51471">
    <property type="entry name" value="FE2OG_OXY"/>
    <property type="match status" value="1"/>
</dbReference>
<dbReference type="PANTHER" id="PTHR16557">
    <property type="entry name" value="ALKYLATED DNA REPAIR PROTEIN ALKB-RELATED"/>
    <property type="match status" value="1"/>
</dbReference>
<keyword evidence="9" id="KW-1185">Reference proteome</keyword>
<evidence type="ECO:0000256" key="1">
    <source>
        <dbReference type="ARBA" id="ARBA00022723"/>
    </source>
</evidence>
<dbReference type="EMBL" id="NEVR01000001">
    <property type="protein sequence ID" value="OZI68733.1"/>
    <property type="molecule type" value="Genomic_DNA"/>
</dbReference>
<keyword evidence="1 5" id="KW-0479">Metal-binding</keyword>
<name>A0A261STX5_9BORD</name>
<dbReference type="Proteomes" id="UP000217005">
    <property type="component" value="Unassembled WGS sequence"/>
</dbReference>
<dbReference type="PANTHER" id="PTHR16557:SF2">
    <property type="entry name" value="NUCLEIC ACID DIOXYGENASE ALKBH1"/>
    <property type="match status" value="1"/>
</dbReference>
<dbReference type="GO" id="GO:0035516">
    <property type="term" value="F:broad specificity oxidative DNA demethylase activity"/>
    <property type="evidence" value="ECO:0007669"/>
    <property type="project" value="TreeGrafter"/>
</dbReference>
<evidence type="ECO:0000256" key="2">
    <source>
        <dbReference type="ARBA" id="ARBA00022964"/>
    </source>
</evidence>
<protein>
    <submittedName>
        <fullName evidence="7">Alpha-ketoglutarate-dependent dioxygenase AlkB</fullName>
    </submittedName>
</protein>
<dbReference type="OrthoDB" id="9796932at2"/>
<evidence type="ECO:0000313" key="7">
    <source>
        <dbReference type="EMBL" id="OZI40541.1"/>
    </source>
</evidence>
<reference evidence="7 10" key="2">
    <citation type="submission" date="2017-05" db="EMBL/GenBank/DDBJ databases">
        <title>Complete and WGS of Bordetella genogroups.</title>
        <authorList>
            <person name="Spilker T."/>
            <person name="LiPuma J."/>
        </authorList>
    </citation>
    <scope>NUCLEOTIDE SEQUENCE [LARGE SCALE GENOMIC DNA]</scope>
    <source>
        <strain evidence="7 10">AU17610</strain>
    </source>
</reference>
<evidence type="ECO:0000259" key="6">
    <source>
        <dbReference type="PROSITE" id="PS51471"/>
    </source>
</evidence>